<evidence type="ECO:0000256" key="5">
    <source>
        <dbReference type="ARBA" id="ARBA00023212"/>
    </source>
</evidence>
<gene>
    <name evidence="7" type="ORF">M0812_00668</name>
</gene>
<dbReference type="GO" id="GO:0005524">
    <property type="term" value="F:ATP binding"/>
    <property type="evidence" value="ECO:0007669"/>
    <property type="project" value="UniProtKB-KW"/>
</dbReference>
<keyword evidence="5" id="KW-0206">Cytoskeleton</keyword>
<evidence type="ECO:0000256" key="6">
    <source>
        <dbReference type="RuleBase" id="RU000487"/>
    </source>
</evidence>
<organism evidence="7 8">
    <name type="scientific">Anaeramoeba flamelloides</name>
    <dbReference type="NCBI Taxonomy" id="1746091"/>
    <lineage>
        <taxon>Eukaryota</taxon>
        <taxon>Metamonada</taxon>
        <taxon>Anaeramoebidae</taxon>
        <taxon>Anaeramoeba</taxon>
    </lineage>
</organism>
<reference evidence="7" key="1">
    <citation type="submission" date="2022-08" db="EMBL/GenBank/DDBJ databases">
        <title>Novel sulphate-reducing endosymbionts in the free-living metamonad Anaeramoeba.</title>
        <authorList>
            <person name="Jerlstrom-Hultqvist J."/>
            <person name="Cepicka I."/>
            <person name="Gallot-Lavallee L."/>
            <person name="Salas-Leiva D."/>
            <person name="Curtis B.A."/>
            <person name="Zahonova K."/>
            <person name="Pipaliya S."/>
            <person name="Dacks J."/>
            <person name="Roger A.J."/>
        </authorList>
    </citation>
    <scope>NUCLEOTIDE SEQUENCE</scope>
    <source>
        <strain evidence="7">Busselton2</strain>
    </source>
</reference>
<dbReference type="AlphaFoldDB" id="A0AAV8A5U2"/>
<comment type="caution">
    <text evidence="7">The sequence shown here is derived from an EMBL/GenBank/DDBJ whole genome shotgun (WGS) entry which is preliminary data.</text>
</comment>
<evidence type="ECO:0000256" key="4">
    <source>
        <dbReference type="ARBA" id="ARBA00022840"/>
    </source>
</evidence>
<dbReference type="Pfam" id="PF00022">
    <property type="entry name" value="Actin"/>
    <property type="match status" value="1"/>
</dbReference>
<keyword evidence="4" id="KW-0067">ATP-binding</keyword>
<evidence type="ECO:0000256" key="1">
    <source>
        <dbReference type="ARBA" id="ARBA00004245"/>
    </source>
</evidence>
<dbReference type="InterPro" id="IPR004000">
    <property type="entry name" value="Actin"/>
</dbReference>
<sequence>MTQIKTVIIDNGTGSTKVGFGGEDTPRHVFPTIVGYPKEGNKFIGDQLSKSKTKLKLVFPIKRRGITEWQELEDLWDYTFKQKLEVEPENARLFLTEPPLETNQNREKKCQVLFETFGINSLALNIQPVLSLYSFSKQNGVVLEIGKSYSSTCCVFQGTVIPQTINRLHLGGKDITKYLIKLLNGEKTEEKQLNLEKDWDLIRSIKEKMCFVSANPNTEEKRSSLNQLTKTFESNNSTFTLSKNRYLATEILFNPQLINLNNEPNITSLITKSVGQCDERIQNEIYHSIVITGGSSRFKGLKERVEKELKTLLGNRSFNVIFPVDTLISAWVGASMLSVAQNFQESWFTKEQYNEIGVKEVHKRFYHQL</sequence>
<evidence type="ECO:0000313" key="7">
    <source>
        <dbReference type="EMBL" id="KAJ3448192.1"/>
    </source>
</evidence>
<dbReference type="SMART" id="SM00268">
    <property type="entry name" value="ACTIN"/>
    <property type="match status" value="1"/>
</dbReference>
<dbReference type="PRINTS" id="PR00190">
    <property type="entry name" value="ACTIN"/>
</dbReference>
<name>A0AAV8A5U2_9EUKA</name>
<proteinExistence type="inferred from homology"/>
<dbReference type="Proteomes" id="UP001146793">
    <property type="component" value="Unassembled WGS sequence"/>
</dbReference>
<dbReference type="PANTHER" id="PTHR11937">
    <property type="entry name" value="ACTIN"/>
    <property type="match status" value="1"/>
</dbReference>
<evidence type="ECO:0000256" key="2">
    <source>
        <dbReference type="ARBA" id="ARBA00022490"/>
    </source>
</evidence>
<dbReference type="SUPFAM" id="SSF53067">
    <property type="entry name" value="Actin-like ATPase domain"/>
    <property type="match status" value="2"/>
</dbReference>
<dbReference type="Gene3D" id="3.30.420.40">
    <property type="match status" value="2"/>
</dbReference>
<comment type="subcellular location">
    <subcellularLocation>
        <location evidence="1">Cytoplasm</location>
        <location evidence="1">Cytoskeleton</location>
    </subcellularLocation>
</comment>
<keyword evidence="2" id="KW-0963">Cytoplasm</keyword>
<dbReference type="InterPro" id="IPR043129">
    <property type="entry name" value="ATPase_NBD"/>
</dbReference>
<dbReference type="EMBL" id="JANTQA010000015">
    <property type="protein sequence ID" value="KAJ3448192.1"/>
    <property type="molecule type" value="Genomic_DNA"/>
</dbReference>
<dbReference type="Gene3D" id="3.90.640.10">
    <property type="entry name" value="Actin, Chain A, domain 4"/>
    <property type="match status" value="1"/>
</dbReference>
<evidence type="ECO:0000256" key="3">
    <source>
        <dbReference type="ARBA" id="ARBA00022741"/>
    </source>
</evidence>
<accession>A0AAV8A5U2</accession>
<evidence type="ECO:0000313" key="8">
    <source>
        <dbReference type="Proteomes" id="UP001146793"/>
    </source>
</evidence>
<protein>
    <submittedName>
        <fullName evidence="7">Actin-5c-related</fullName>
    </submittedName>
</protein>
<dbReference type="GO" id="GO:0005856">
    <property type="term" value="C:cytoskeleton"/>
    <property type="evidence" value="ECO:0007669"/>
    <property type="project" value="UniProtKB-SubCell"/>
</dbReference>
<comment type="similarity">
    <text evidence="6">Belongs to the actin family.</text>
</comment>
<dbReference type="FunFam" id="3.30.420.40:FF:000148">
    <property type="entry name" value="Actin, alpha skeletal muscle"/>
    <property type="match status" value="1"/>
</dbReference>
<keyword evidence="3" id="KW-0547">Nucleotide-binding</keyword>